<evidence type="ECO:0000313" key="2">
    <source>
        <dbReference type="Proteomes" id="UP000020681"/>
    </source>
</evidence>
<protein>
    <submittedName>
        <fullName evidence="1">Uncharacterized protein</fullName>
    </submittedName>
</protein>
<organism evidence="1 2">
    <name type="scientific">Mycobacterium ulcerans str. Harvey</name>
    <dbReference type="NCBI Taxonomy" id="1299332"/>
    <lineage>
        <taxon>Bacteria</taxon>
        <taxon>Bacillati</taxon>
        <taxon>Actinomycetota</taxon>
        <taxon>Actinomycetes</taxon>
        <taxon>Mycobacteriales</taxon>
        <taxon>Mycobacteriaceae</taxon>
        <taxon>Mycobacterium</taxon>
        <taxon>Mycobacterium ulcerans group</taxon>
    </lineage>
</organism>
<dbReference type="EMBL" id="JAOL01000097">
    <property type="protein sequence ID" value="EUA90956.1"/>
    <property type="molecule type" value="Genomic_DNA"/>
</dbReference>
<dbReference type="Proteomes" id="UP000020681">
    <property type="component" value="Unassembled WGS sequence"/>
</dbReference>
<gene>
    <name evidence="1" type="ORF">I551_2540</name>
</gene>
<keyword evidence="2" id="KW-1185">Reference proteome</keyword>
<comment type="caution">
    <text evidence="1">The sequence shown here is derived from an EMBL/GenBank/DDBJ whole genome shotgun (WGS) entry which is preliminary data.</text>
</comment>
<accession>A0ABN0R1X9</accession>
<name>A0ABN0R1X9_MYCUL</name>
<sequence length="41" mass="4340">MRHWCSVSATPSPSSVIPLRQNVTVAGIGWHGTDHAVTAIV</sequence>
<reference evidence="1 2" key="1">
    <citation type="submission" date="2014-01" db="EMBL/GenBank/DDBJ databases">
        <authorList>
            <person name="Dobos K."/>
            <person name="Lenaerts A."/>
            <person name="Ordway D."/>
            <person name="DeGroote M.A."/>
            <person name="Parker T."/>
            <person name="Sizemore C."/>
            <person name="Tallon L.J."/>
            <person name="Sadzewicz L.K."/>
            <person name="Sengamalay N."/>
            <person name="Fraser C.M."/>
            <person name="Hine E."/>
            <person name="Shefchek K.A."/>
            <person name="Das S.P."/>
            <person name="Tettelin H."/>
        </authorList>
    </citation>
    <scope>NUCLEOTIDE SEQUENCE [LARGE SCALE GENOMIC DNA]</scope>
    <source>
        <strain evidence="1 2">Harvey</strain>
    </source>
</reference>
<proteinExistence type="predicted"/>
<evidence type="ECO:0000313" key="1">
    <source>
        <dbReference type="EMBL" id="EUA90956.1"/>
    </source>
</evidence>